<evidence type="ECO:0000313" key="3">
    <source>
        <dbReference type="Proteomes" id="UP000271573"/>
    </source>
</evidence>
<gene>
    <name evidence="2" type="ORF">Back2_18170</name>
</gene>
<organism evidence="2 3">
    <name type="scientific">Nocardioides baekrokdamisoli</name>
    <dbReference type="NCBI Taxonomy" id="1804624"/>
    <lineage>
        <taxon>Bacteria</taxon>
        <taxon>Bacillati</taxon>
        <taxon>Actinomycetota</taxon>
        <taxon>Actinomycetes</taxon>
        <taxon>Propionibacteriales</taxon>
        <taxon>Nocardioidaceae</taxon>
        <taxon>Nocardioides</taxon>
    </lineage>
</organism>
<proteinExistence type="predicted"/>
<dbReference type="AlphaFoldDB" id="A0A3G9IEV9"/>
<sequence>MRRLDLRPKPRHLYDPLADEPELSDEDRVDGEPLTQHYEAARRRIQQHLERTDLDEETRTKLTGHLQIFRLLWERETIEDHWTSGEGDRKLF</sequence>
<dbReference type="Proteomes" id="UP000271573">
    <property type="component" value="Chromosome"/>
</dbReference>
<protein>
    <submittedName>
        <fullName evidence="2">Uncharacterized protein</fullName>
    </submittedName>
</protein>
<name>A0A3G9IEV9_9ACTN</name>
<keyword evidence="3" id="KW-1185">Reference proteome</keyword>
<evidence type="ECO:0000256" key="1">
    <source>
        <dbReference type="SAM" id="MobiDB-lite"/>
    </source>
</evidence>
<feature type="compositionally biased region" description="Basic and acidic residues" evidence="1">
    <location>
        <begin position="1"/>
        <end position="14"/>
    </location>
</feature>
<dbReference type="RefSeq" id="WP_125568760.1">
    <property type="nucleotide sequence ID" value="NZ_AP019307.1"/>
</dbReference>
<dbReference type="KEGG" id="nbe:Back2_18170"/>
<dbReference type="EMBL" id="AP019307">
    <property type="protein sequence ID" value="BBH17530.1"/>
    <property type="molecule type" value="Genomic_DNA"/>
</dbReference>
<feature type="region of interest" description="Disordered" evidence="1">
    <location>
        <begin position="1"/>
        <end position="30"/>
    </location>
</feature>
<feature type="compositionally biased region" description="Acidic residues" evidence="1">
    <location>
        <begin position="17"/>
        <end position="29"/>
    </location>
</feature>
<evidence type="ECO:0000313" key="2">
    <source>
        <dbReference type="EMBL" id="BBH17530.1"/>
    </source>
</evidence>
<accession>A0A3G9IEV9</accession>
<reference evidence="2 3" key="1">
    <citation type="submission" date="2018-11" db="EMBL/GenBank/DDBJ databases">
        <title>Complete genome sequence of Nocardioides baekrokdamisoli strain KCTC 39748.</title>
        <authorList>
            <person name="Kang S.W."/>
            <person name="Lee K.C."/>
            <person name="Kim K.K."/>
            <person name="Kim J.S."/>
            <person name="Kim D.S."/>
            <person name="Ko S.H."/>
            <person name="Yang S.H."/>
            <person name="Shin Y.K."/>
            <person name="Lee J.S."/>
        </authorList>
    </citation>
    <scope>NUCLEOTIDE SEQUENCE [LARGE SCALE GENOMIC DNA]</scope>
    <source>
        <strain evidence="2 3">KCTC 39748</strain>
    </source>
</reference>